<dbReference type="InterPro" id="IPR020855">
    <property type="entry name" value="Ureohydrolase_Mn_BS"/>
</dbReference>
<proteinExistence type="inferred from homology"/>
<feature type="chain" id="PRO_5040311091" description="Agmatinase" evidence="6">
    <location>
        <begin position="19"/>
        <end position="388"/>
    </location>
</feature>
<keyword evidence="3 5" id="KW-0378">Hydrolase</keyword>
<dbReference type="InterPro" id="IPR006035">
    <property type="entry name" value="Ureohydrolase"/>
</dbReference>
<dbReference type="GO" id="GO:0008783">
    <property type="term" value="F:agmatinase activity"/>
    <property type="evidence" value="ECO:0007669"/>
    <property type="project" value="TreeGrafter"/>
</dbReference>
<evidence type="ECO:0000256" key="1">
    <source>
        <dbReference type="ARBA" id="ARBA00009227"/>
    </source>
</evidence>
<dbReference type="PROSITE" id="PS51409">
    <property type="entry name" value="ARGINASE_2"/>
    <property type="match status" value="1"/>
</dbReference>
<name>A0A9P8QAJ9_WICPI</name>
<feature type="binding site" evidence="4">
    <location>
        <position position="166"/>
    </location>
    <ligand>
        <name>Mn(2+)</name>
        <dbReference type="ChEBI" id="CHEBI:29035"/>
        <label>1</label>
    </ligand>
</feature>
<dbReference type="Pfam" id="PF00491">
    <property type="entry name" value="Arginase"/>
    <property type="match status" value="1"/>
</dbReference>
<dbReference type="PANTHER" id="PTHR11358:SF26">
    <property type="entry name" value="GUANIDINO ACID HYDROLASE, MITOCHONDRIAL"/>
    <property type="match status" value="1"/>
</dbReference>
<evidence type="ECO:0000256" key="4">
    <source>
        <dbReference type="PIRSR" id="PIRSR036979-1"/>
    </source>
</evidence>
<reference evidence="7" key="2">
    <citation type="submission" date="2021-01" db="EMBL/GenBank/DDBJ databases">
        <authorList>
            <person name="Schikora-Tamarit M.A."/>
        </authorList>
    </citation>
    <scope>NUCLEOTIDE SEQUENCE</scope>
    <source>
        <strain evidence="7">CBS2887</strain>
    </source>
</reference>
<feature type="binding site" evidence="4">
    <location>
        <position position="289"/>
    </location>
    <ligand>
        <name>Mn(2+)</name>
        <dbReference type="ChEBI" id="CHEBI:29035"/>
        <label>1</label>
    </ligand>
</feature>
<dbReference type="GO" id="GO:0033389">
    <property type="term" value="P:putrescine biosynthetic process from arginine, via agmatine"/>
    <property type="evidence" value="ECO:0007669"/>
    <property type="project" value="TreeGrafter"/>
</dbReference>
<dbReference type="PANTHER" id="PTHR11358">
    <property type="entry name" value="ARGINASE/AGMATINASE"/>
    <property type="match status" value="1"/>
</dbReference>
<keyword evidence="6" id="KW-0732">Signal</keyword>
<dbReference type="SUPFAM" id="SSF52768">
    <property type="entry name" value="Arginase/deacetylase"/>
    <property type="match status" value="1"/>
</dbReference>
<feature type="signal peptide" evidence="6">
    <location>
        <begin position="1"/>
        <end position="18"/>
    </location>
</feature>
<dbReference type="NCBIfam" id="TIGR01230">
    <property type="entry name" value="agmatinase"/>
    <property type="match status" value="1"/>
</dbReference>
<evidence type="ECO:0000256" key="6">
    <source>
        <dbReference type="SAM" id="SignalP"/>
    </source>
</evidence>
<keyword evidence="8" id="KW-1185">Reference proteome</keyword>
<comment type="similarity">
    <text evidence="1">Belongs to the arginase family. Agmatinase subfamily.</text>
</comment>
<dbReference type="PRINTS" id="PR00116">
    <property type="entry name" value="ARGINASE"/>
</dbReference>
<evidence type="ECO:0008006" key="9">
    <source>
        <dbReference type="Google" id="ProtNLM"/>
    </source>
</evidence>
<comment type="cofactor">
    <cofactor evidence="4">
        <name>Mn(2+)</name>
        <dbReference type="ChEBI" id="CHEBI:29035"/>
    </cofactor>
    <text evidence="4">Binds 2 manganese ions per subunit.</text>
</comment>
<dbReference type="OrthoDB" id="288726at2759"/>
<reference evidence="7" key="1">
    <citation type="journal article" date="2021" name="Open Biol.">
        <title>Shared evolutionary footprints suggest mitochondrial oxidative damage underlies multiple complex I losses in fungi.</title>
        <authorList>
            <person name="Schikora-Tamarit M.A."/>
            <person name="Marcet-Houben M."/>
            <person name="Nosek J."/>
            <person name="Gabaldon T."/>
        </authorList>
    </citation>
    <scope>NUCLEOTIDE SEQUENCE</scope>
    <source>
        <strain evidence="7">CBS2887</strain>
    </source>
</reference>
<dbReference type="Proteomes" id="UP000774326">
    <property type="component" value="Unassembled WGS sequence"/>
</dbReference>
<comment type="caution">
    <text evidence="7">The sequence shown here is derived from an EMBL/GenBank/DDBJ whole genome shotgun (WGS) entry which is preliminary data.</text>
</comment>
<evidence type="ECO:0000256" key="5">
    <source>
        <dbReference type="RuleBase" id="RU003684"/>
    </source>
</evidence>
<evidence type="ECO:0000256" key="3">
    <source>
        <dbReference type="ARBA" id="ARBA00022801"/>
    </source>
</evidence>
<dbReference type="InterPro" id="IPR023696">
    <property type="entry name" value="Ureohydrolase_dom_sf"/>
</dbReference>
<evidence type="ECO:0000313" key="7">
    <source>
        <dbReference type="EMBL" id="KAH3686022.1"/>
    </source>
</evidence>
<sequence length="388" mass="42611">MLFSKSILFSLLTSLVASHSHKEPVVDGPTLQQLWGDDWPFSGINTFAHLPHTKCLVDPSQEYDIAIVGVPFDTAVSYRSGARFGPRAIRAAAQRQTPNRAYSVRSEINPYNNWAKIMDCGDIPVTPMDNKLALLQMTKGYENILAHNTSSGVWKAPKIVSLGGDHSIIYPALKALNQIHGPISLIHFDAHLDTWLPDKYPSHWDSESGHFTHGTMLYLAYEDGLLSKDTNMHVGLRTRLSDASDYEDDDVQGFQRIHADDILEIGVDGIITKILKRIPKDQPVYISVDIDVIDPGLAPGTGTPEVGGFLTRELLKIIHNLQDLNVVGVDIVEVSPAFDHAEITALAGAQLAYEFITNMVKKEANNTTAGIPSIDIASGFPGKLLNQE</sequence>
<dbReference type="GO" id="GO:0046872">
    <property type="term" value="F:metal ion binding"/>
    <property type="evidence" value="ECO:0007669"/>
    <property type="project" value="UniProtKB-KW"/>
</dbReference>
<protein>
    <recommendedName>
        <fullName evidence="9">Agmatinase</fullName>
    </recommendedName>
</protein>
<accession>A0A9P8QAJ9</accession>
<evidence type="ECO:0000313" key="8">
    <source>
        <dbReference type="Proteomes" id="UP000774326"/>
    </source>
</evidence>
<feature type="binding site" evidence="4">
    <location>
        <position position="189"/>
    </location>
    <ligand>
        <name>Mn(2+)</name>
        <dbReference type="ChEBI" id="CHEBI:29035"/>
        <label>1</label>
    </ligand>
</feature>
<gene>
    <name evidence="7" type="ORF">WICPIJ_003022</name>
</gene>
<dbReference type="CDD" id="cd11592">
    <property type="entry name" value="Agmatinase_PAH"/>
    <property type="match status" value="1"/>
</dbReference>
<dbReference type="EMBL" id="JAEUBG010001689">
    <property type="protein sequence ID" value="KAH3686022.1"/>
    <property type="molecule type" value="Genomic_DNA"/>
</dbReference>
<dbReference type="AlphaFoldDB" id="A0A9P8QAJ9"/>
<feature type="binding site" evidence="4">
    <location>
        <position position="191"/>
    </location>
    <ligand>
        <name>Mn(2+)</name>
        <dbReference type="ChEBI" id="CHEBI:29035"/>
        <label>1</label>
    </ligand>
</feature>
<dbReference type="PROSITE" id="PS01053">
    <property type="entry name" value="ARGINASE_1"/>
    <property type="match status" value="1"/>
</dbReference>
<dbReference type="FunFam" id="3.40.800.10:FF:000014">
    <property type="entry name" value="Arginase family protein"/>
    <property type="match status" value="1"/>
</dbReference>
<organism evidence="7 8">
    <name type="scientific">Wickerhamomyces pijperi</name>
    <name type="common">Yeast</name>
    <name type="synonym">Pichia pijperi</name>
    <dbReference type="NCBI Taxonomy" id="599730"/>
    <lineage>
        <taxon>Eukaryota</taxon>
        <taxon>Fungi</taxon>
        <taxon>Dikarya</taxon>
        <taxon>Ascomycota</taxon>
        <taxon>Saccharomycotina</taxon>
        <taxon>Saccharomycetes</taxon>
        <taxon>Phaffomycetales</taxon>
        <taxon>Wickerhamomycetaceae</taxon>
        <taxon>Wickerhamomyces</taxon>
    </lineage>
</organism>
<dbReference type="Gene3D" id="3.40.800.10">
    <property type="entry name" value="Ureohydrolase domain"/>
    <property type="match status" value="1"/>
</dbReference>
<keyword evidence="4" id="KW-0464">Manganese</keyword>
<dbReference type="InterPro" id="IPR005925">
    <property type="entry name" value="Agmatinase-rel"/>
</dbReference>
<dbReference type="PIRSF" id="PIRSF036979">
    <property type="entry name" value="Arginase"/>
    <property type="match status" value="1"/>
</dbReference>
<feature type="binding site" evidence="4">
    <location>
        <position position="193"/>
    </location>
    <ligand>
        <name>Mn(2+)</name>
        <dbReference type="ChEBI" id="CHEBI:29035"/>
        <label>1</label>
    </ligand>
</feature>
<evidence type="ECO:0000256" key="2">
    <source>
        <dbReference type="ARBA" id="ARBA00022723"/>
    </source>
</evidence>
<feature type="binding site" evidence="4">
    <location>
        <position position="291"/>
    </location>
    <ligand>
        <name>Mn(2+)</name>
        <dbReference type="ChEBI" id="CHEBI:29035"/>
        <label>1</label>
    </ligand>
</feature>
<keyword evidence="2 4" id="KW-0479">Metal-binding</keyword>